<keyword evidence="4" id="KW-0175">Coiled coil</keyword>
<evidence type="ECO:0000259" key="6">
    <source>
        <dbReference type="PROSITE" id="PS50111"/>
    </source>
</evidence>
<sequence>MAFLKNILTLRKKATKMKSILKRQKYENNHLATNANNRKGSVGGKLTILLSIILLVVLGAKTIYDSAYNYNVAIKNAESNKLQETRKYAEEINTKTTVAYAATKDLALFVENNMNKTPINERNRQEILDLLPTIVAGNKNIDSIGVYFKPNAFDGKDVNFVSKDNPKGVFIGLATDDKNVVQFADHEGKDWYEEALEKKIPVLSSPYKDDNKYAVTYSMPIISNGQAVGVAVADIDIDSIQTQLETDTNKDPRDYKVLFSNGGIILAHSSEPDMIGKNILEIDGNRKSVFDEVHSGKEVIRDGKSASTGDKVKTIYVPVNTNTNKVWAIESSIAYNYFTKGAKNNMIANIVLNIAVIILIGALIFIFMKKRLTKPLTIIDSAITKLSNYDLNLEEEQSKAAYFINNNDEIGNLVRNMGRLHGNLRDIVTNITSHAQNTAATAEELTATAQNTTSSAHEVASAVNNIAEGATSQAQDTQSAAQDIDNSSMLLSKMQKSLDELNETIKSIEDKKEVGIENLKELLKYSDAVGKSSASVSETIGQTNESAEKISKASEMIQSISDQTNLLALNAAIEAARAGEAGKGFAVVAEEIRKLAEQSAGFTDEIRLVITELIDKTKEAVSSMQIAAEIVKKEEEKMDETKDSFVAISNAVDEGKAKIVDVNEKSRAVEGNNQGIVSVIQNLSAIAEENAATTQQASASVETQVQSISDISKASESLAEIATNLQNEVSKFQL</sequence>
<dbReference type="PROSITE" id="PS50111">
    <property type="entry name" value="CHEMOTAXIS_TRANSDUC_2"/>
    <property type="match status" value="1"/>
</dbReference>
<organism evidence="8 9">
    <name type="scientific">Criibacterium bergeronii</name>
    <dbReference type="NCBI Taxonomy" id="1871336"/>
    <lineage>
        <taxon>Bacteria</taxon>
        <taxon>Bacillati</taxon>
        <taxon>Bacillota</taxon>
        <taxon>Clostridia</taxon>
        <taxon>Peptostreptococcales</taxon>
        <taxon>Filifactoraceae</taxon>
        <taxon>Criibacterium</taxon>
    </lineage>
</organism>
<dbReference type="Pfam" id="PF00015">
    <property type="entry name" value="MCPsignal"/>
    <property type="match status" value="1"/>
</dbReference>
<evidence type="ECO:0000259" key="7">
    <source>
        <dbReference type="PROSITE" id="PS50885"/>
    </source>
</evidence>
<dbReference type="PROSITE" id="PS50885">
    <property type="entry name" value="HAMP"/>
    <property type="match status" value="1"/>
</dbReference>
<dbReference type="Pfam" id="PF22673">
    <property type="entry name" value="MCP-like_PDC_1"/>
    <property type="match status" value="1"/>
</dbReference>
<dbReference type="InterPro" id="IPR003660">
    <property type="entry name" value="HAMP_dom"/>
</dbReference>
<name>A0A552V3J5_9FIRM</name>
<dbReference type="GO" id="GO:0006935">
    <property type="term" value="P:chemotaxis"/>
    <property type="evidence" value="ECO:0007669"/>
    <property type="project" value="InterPro"/>
</dbReference>
<keyword evidence="5" id="KW-0812">Transmembrane</keyword>
<evidence type="ECO:0000256" key="2">
    <source>
        <dbReference type="ARBA" id="ARBA00029447"/>
    </source>
</evidence>
<dbReference type="EMBL" id="VJXW01000011">
    <property type="protein sequence ID" value="TRW25039.1"/>
    <property type="molecule type" value="Genomic_DNA"/>
</dbReference>
<feature type="domain" description="Methyl-accepting transducer" evidence="6">
    <location>
        <begin position="448"/>
        <end position="705"/>
    </location>
</feature>
<evidence type="ECO:0000256" key="1">
    <source>
        <dbReference type="ARBA" id="ARBA00023224"/>
    </source>
</evidence>
<evidence type="ECO:0000256" key="3">
    <source>
        <dbReference type="PROSITE-ProRule" id="PRU00284"/>
    </source>
</evidence>
<dbReference type="GO" id="GO:0016020">
    <property type="term" value="C:membrane"/>
    <property type="evidence" value="ECO:0007669"/>
    <property type="project" value="InterPro"/>
</dbReference>
<dbReference type="PANTHER" id="PTHR32089">
    <property type="entry name" value="METHYL-ACCEPTING CHEMOTAXIS PROTEIN MCPB"/>
    <property type="match status" value="1"/>
</dbReference>
<gene>
    <name evidence="8" type="ORF">FL857_07865</name>
</gene>
<feature type="transmembrane region" description="Helical" evidence="5">
    <location>
        <begin position="346"/>
        <end position="368"/>
    </location>
</feature>
<dbReference type="Proteomes" id="UP000319424">
    <property type="component" value="Unassembled WGS sequence"/>
</dbReference>
<dbReference type="InterPro" id="IPR004090">
    <property type="entry name" value="Chemotax_Me-accpt_rcpt"/>
</dbReference>
<evidence type="ECO:0000313" key="9">
    <source>
        <dbReference type="Proteomes" id="UP000319424"/>
    </source>
</evidence>
<evidence type="ECO:0000256" key="4">
    <source>
        <dbReference type="SAM" id="Coils"/>
    </source>
</evidence>
<reference evidence="8 9" key="1">
    <citation type="submission" date="2019-07" db="EMBL/GenBank/DDBJ databases">
        <title>Criibacterium bergeronii gen. nov., sp. nov. isolated from human clinical samples.</title>
        <authorList>
            <person name="Maheux A.F."/>
            <person name="Boudreau D.K."/>
            <person name="Berube E."/>
            <person name="Brodeur S."/>
            <person name="Bernard K.A."/>
            <person name="Abed J.Y."/>
            <person name="Ducrey E."/>
            <person name="Guay E.F."/>
            <person name="Raymond F."/>
            <person name="Corbeil J."/>
            <person name="Domingo M.-C."/>
            <person name="Roy P.H."/>
            <person name="Boissinot M."/>
            <person name="Tocheva E.I."/>
            <person name="Omar R.F."/>
        </authorList>
    </citation>
    <scope>NUCLEOTIDE SEQUENCE [LARGE SCALE GENOMIC DNA]</scope>
    <source>
        <strain evidence="8 9">CCRI-24246</strain>
    </source>
</reference>
<dbReference type="SUPFAM" id="SSF58104">
    <property type="entry name" value="Methyl-accepting chemotaxis protein (MCP) signaling domain"/>
    <property type="match status" value="1"/>
</dbReference>
<feature type="domain" description="HAMP" evidence="7">
    <location>
        <begin position="370"/>
        <end position="429"/>
    </location>
</feature>
<dbReference type="SMART" id="SM00283">
    <property type="entry name" value="MA"/>
    <property type="match status" value="1"/>
</dbReference>
<dbReference type="GO" id="GO:0007165">
    <property type="term" value="P:signal transduction"/>
    <property type="evidence" value="ECO:0007669"/>
    <property type="project" value="UniProtKB-KW"/>
</dbReference>
<evidence type="ECO:0000313" key="8">
    <source>
        <dbReference type="EMBL" id="TRW25039.1"/>
    </source>
</evidence>
<dbReference type="PANTHER" id="PTHR32089:SF112">
    <property type="entry name" value="LYSOZYME-LIKE PROTEIN-RELATED"/>
    <property type="match status" value="1"/>
</dbReference>
<dbReference type="GO" id="GO:0004888">
    <property type="term" value="F:transmembrane signaling receptor activity"/>
    <property type="evidence" value="ECO:0007669"/>
    <property type="project" value="InterPro"/>
</dbReference>
<feature type="coiled-coil region" evidence="4">
    <location>
        <begin position="484"/>
        <end position="518"/>
    </location>
</feature>
<dbReference type="SUPFAM" id="SSF103190">
    <property type="entry name" value="Sensory domain-like"/>
    <property type="match status" value="1"/>
</dbReference>
<comment type="caution">
    <text evidence="8">The sequence shown here is derived from an EMBL/GenBank/DDBJ whole genome shotgun (WGS) entry which is preliminary data.</text>
</comment>
<keyword evidence="1 3" id="KW-0807">Transducer</keyword>
<dbReference type="PRINTS" id="PR00260">
    <property type="entry name" value="CHEMTRNSDUCR"/>
</dbReference>
<evidence type="ECO:0000256" key="5">
    <source>
        <dbReference type="SAM" id="Phobius"/>
    </source>
</evidence>
<dbReference type="OrthoDB" id="597657at2"/>
<dbReference type="CDD" id="cd12913">
    <property type="entry name" value="PDC1_MCP_like"/>
    <property type="match status" value="1"/>
</dbReference>
<dbReference type="AlphaFoldDB" id="A0A552V3J5"/>
<dbReference type="Gene3D" id="3.30.450.20">
    <property type="entry name" value="PAS domain"/>
    <property type="match status" value="2"/>
</dbReference>
<protein>
    <submittedName>
        <fullName evidence="8">Methyl-accepting chemotaxis protein</fullName>
    </submittedName>
</protein>
<keyword evidence="5" id="KW-0472">Membrane</keyword>
<keyword evidence="5" id="KW-1133">Transmembrane helix</keyword>
<proteinExistence type="inferred from homology"/>
<accession>A0A552V3J5</accession>
<dbReference type="InterPro" id="IPR029151">
    <property type="entry name" value="Sensor-like_sf"/>
</dbReference>
<comment type="similarity">
    <text evidence="2">Belongs to the methyl-accepting chemotaxis (MCP) protein family.</text>
</comment>
<dbReference type="InterPro" id="IPR004089">
    <property type="entry name" value="MCPsignal_dom"/>
</dbReference>
<dbReference type="Gene3D" id="1.10.287.950">
    <property type="entry name" value="Methyl-accepting chemotaxis protein"/>
    <property type="match status" value="1"/>
</dbReference>